<feature type="transmembrane region" description="Helical" evidence="1">
    <location>
        <begin position="186"/>
        <end position="205"/>
    </location>
</feature>
<dbReference type="RefSeq" id="WP_092345184.1">
    <property type="nucleotide sequence ID" value="NZ_FNQN01000002.1"/>
</dbReference>
<feature type="transmembrane region" description="Helical" evidence="1">
    <location>
        <begin position="226"/>
        <end position="245"/>
    </location>
</feature>
<dbReference type="EMBL" id="FNQN01000002">
    <property type="protein sequence ID" value="SDZ97410.1"/>
    <property type="molecule type" value="Genomic_DNA"/>
</dbReference>
<dbReference type="Proteomes" id="UP000199409">
    <property type="component" value="Unassembled WGS sequence"/>
</dbReference>
<accession>A0A1H3XDW2</accession>
<gene>
    <name evidence="2" type="ORF">SAMN05660420_00927</name>
</gene>
<dbReference type="AlphaFoldDB" id="A0A1H3XDW2"/>
<dbReference type="STRING" id="37625.SAMN05660420_00927"/>
<keyword evidence="1" id="KW-0812">Transmembrane</keyword>
<evidence type="ECO:0000313" key="3">
    <source>
        <dbReference type="Proteomes" id="UP000199409"/>
    </source>
</evidence>
<keyword evidence="1" id="KW-1133">Transmembrane helix</keyword>
<feature type="transmembrane region" description="Helical" evidence="1">
    <location>
        <begin position="20"/>
        <end position="47"/>
    </location>
</feature>
<evidence type="ECO:0000256" key="1">
    <source>
        <dbReference type="SAM" id="Phobius"/>
    </source>
</evidence>
<feature type="transmembrane region" description="Helical" evidence="1">
    <location>
        <begin position="251"/>
        <end position="276"/>
    </location>
</feature>
<protein>
    <submittedName>
        <fullName evidence="2">Uncharacterized protein</fullName>
    </submittedName>
</protein>
<dbReference type="OrthoDB" id="9810382at2"/>
<keyword evidence="3" id="KW-1185">Reference proteome</keyword>
<feature type="transmembrane region" description="Helical" evidence="1">
    <location>
        <begin position="67"/>
        <end position="89"/>
    </location>
</feature>
<keyword evidence="1" id="KW-0472">Membrane</keyword>
<reference evidence="2 3" key="1">
    <citation type="submission" date="2016-10" db="EMBL/GenBank/DDBJ databases">
        <authorList>
            <person name="de Groot N.N."/>
        </authorList>
    </citation>
    <scope>NUCLEOTIDE SEQUENCE [LARGE SCALE GENOMIC DNA]</scope>
    <source>
        <strain evidence="2 3">DSM 7343</strain>
    </source>
</reference>
<feature type="transmembrane region" description="Helical" evidence="1">
    <location>
        <begin position="324"/>
        <end position="345"/>
    </location>
</feature>
<sequence>MNPATLIPTPDAISAPWGWFYVLLLLTFLLHVLVMNAMLGGGIIALFSALRGDQQNTLLGKEFGYKWPYTIAFAVNMGVAPLLFVQVLYGQFIYSSSILMAVWWFSIFGLVILAYYSAYIYDFKFEALGNPRIFLLEFSVFILLFVAFLFSNNMTLMLQPEKWQAYFSNGGGTLLNLSDPTLYPRYLHFVVGSVAVAGLFLALVGHFRFTKSNVDQNFLIAQGMTYFTYATAMQIFIGFWFLLALPKNVMMIFMGGSVLSTILLLAGIILGFTALYFGYKKRVVLTSAIALVTLIVMVIMRDLVRSAYLQPYFQLSDLTVEPQYSPLIFFLLVFAGGLLLIGYMLKLAFGCRKEVTK</sequence>
<feature type="transmembrane region" description="Helical" evidence="1">
    <location>
        <begin position="133"/>
        <end position="151"/>
    </location>
</feature>
<organism evidence="2 3">
    <name type="scientific">Desulfuromusa kysingii</name>
    <dbReference type="NCBI Taxonomy" id="37625"/>
    <lineage>
        <taxon>Bacteria</taxon>
        <taxon>Pseudomonadati</taxon>
        <taxon>Thermodesulfobacteriota</taxon>
        <taxon>Desulfuromonadia</taxon>
        <taxon>Desulfuromonadales</taxon>
        <taxon>Geopsychrobacteraceae</taxon>
        <taxon>Desulfuromusa</taxon>
    </lineage>
</organism>
<feature type="transmembrane region" description="Helical" evidence="1">
    <location>
        <begin position="283"/>
        <end position="304"/>
    </location>
</feature>
<name>A0A1H3XDW2_9BACT</name>
<feature type="transmembrane region" description="Helical" evidence="1">
    <location>
        <begin position="101"/>
        <end position="121"/>
    </location>
</feature>
<evidence type="ECO:0000313" key="2">
    <source>
        <dbReference type="EMBL" id="SDZ97410.1"/>
    </source>
</evidence>
<proteinExistence type="predicted"/>